<keyword evidence="2" id="KW-0808">Transferase</keyword>
<evidence type="ECO:0000313" key="3">
    <source>
        <dbReference type="Proteomes" id="UP000186905"/>
    </source>
</evidence>
<reference evidence="2 3" key="1">
    <citation type="submission" date="2016-09" db="EMBL/GenBank/DDBJ databases">
        <title>Photobacterium proteolyticum sp. nov. a protease producing bacterium isolated from ocean sediments of Laizhou Bay.</title>
        <authorList>
            <person name="Li Y."/>
        </authorList>
    </citation>
    <scope>NUCLEOTIDE SEQUENCE [LARGE SCALE GENOMIC DNA]</scope>
    <source>
        <strain evidence="2 3">13-12</strain>
    </source>
</reference>
<feature type="signal peptide" evidence="1">
    <location>
        <begin position="1"/>
        <end position="25"/>
    </location>
</feature>
<keyword evidence="3" id="KW-1185">Reference proteome</keyword>
<name>A0A1Q9G8W4_9GAMM</name>
<keyword evidence="1" id="KW-0732">Signal</keyword>
<dbReference type="Gene3D" id="3.30.460.10">
    <property type="entry name" value="Beta Polymerase, domain 2"/>
    <property type="match status" value="1"/>
</dbReference>
<accession>A0A1Q9G8W4</accession>
<evidence type="ECO:0000256" key="1">
    <source>
        <dbReference type="SAM" id="SignalP"/>
    </source>
</evidence>
<comment type="caution">
    <text evidence="2">The sequence shown here is derived from an EMBL/GenBank/DDBJ whole genome shotgun (WGS) entry which is preliminary data.</text>
</comment>
<dbReference type="Proteomes" id="UP000186905">
    <property type="component" value="Unassembled WGS sequence"/>
</dbReference>
<organism evidence="2 3">
    <name type="scientific">Photobacterium proteolyticum</name>
    <dbReference type="NCBI Taxonomy" id="1903952"/>
    <lineage>
        <taxon>Bacteria</taxon>
        <taxon>Pseudomonadati</taxon>
        <taxon>Pseudomonadota</taxon>
        <taxon>Gammaproteobacteria</taxon>
        <taxon>Vibrionales</taxon>
        <taxon>Vibrionaceae</taxon>
        <taxon>Photobacterium</taxon>
    </lineage>
</organism>
<proteinExistence type="predicted"/>
<dbReference type="OrthoDB" id="5823369at2"/>
<dbReference type="RefSeq" id="WP_075767703.1">
    <property type="nucleotide sequence ID" value="NZ_MJIL01000096.1"/>
</dbReference>
<gene>
    <name evidence="2" type="ORF">BIT28_15305</name>
</gene>
<dbReference type="GO" id="GO:0015969">
    <property type="term" value="P:guanosine tetraphosphate metabolic process"/>
    <property type="evidence" value="ECO:0007669"/>
    <property type="project" value="InterPro"/>
</dbReference>
<dbReference type="CDD" id="cd05399">
    <property type="entry name" value="NT_Rel-Spo_like"/>
    <property type="match status" value="1"/>
</dbReference>
<dbReference type="GO" id="GO:0016740">
    <property type="term" value="F:transferase activity"/>
    <property type="evidence" value="ECO:0007669"/>
    <property type="project" value="UniProtKB-KW"/>
</dbReference>
<evidence type="ECO:0000313" key="2">
    <source>
        <dbReference type="EMBL" id="OLQ70783.1"/>
    </source>
</evidence>
<dbReference type="SUPFAM" id="SSF81301">
    <property type="entry name" value="Nucleotidyltransferase"/>
    <property type="match status" value="1"/>
</dbReference>
<dbReference type="AlphaFoldDB" id="A0A1Q9G8W4"/>
<feature type="chain" id="PRO_5012660867" evidence="1">
    <location>
        <begin position="26"/>
        <end position="260"/>
    </location>
</feature>
<dbReference type="STRING" id="1903952.BIT28_15305"/>
<protein>
    <submittedName>
        <fullName evidence="2">Phosphoribosylglycinamide formyltransferase</fullName>
    </submittedName>
</protein>
<dbReference type="EMBL" id="MJIL01000096">
    <property type="protein sequence ID" value="OLQ70783.1"/>
    <property type="molecule type" value="Genomic_DNA"/>
</dbReference>
<dbReference type="InterPro" id="IPR007685">
    <property type="entry name" value="RelA_SpoT"/>
</dbReference>
<sequence length="260" mass="28927">MVAKSLLRTCFVLMFVLGRSPVASAALPEYNNADIENPSPVQGSKETFQRSLSGLYSIPSYRSPTLIQPHSDFDALYQQAASAQSELENVLSQVSLLTAAQPVLPGLKSEARAQQKIATELEGQTELLTDLARGSLVTNNIGSLVQSFELLNKEVTVVEVKNRFKTPAPSGYRDLKLLVRLPKTQHIAEIQLHLEEISVIKNGAEHEIYEQIQTIERKATTEQRDLNDIELAKLASLRQQSRAMYQTAWHQYLQPEAIAS</sequence>
<dbReference type="InterPro" id="IPR043519">
    <property type="entry name" value="NT_sf"/>
</dbReference>